<sequence length="187" mass="21960">MEELQVIQNKIYEIRGYKVMLDFDLAELYGVETAQLKRSVRRNMKRFEGDDFMFELTREELSRCHFGILNKGRGFNIKYLPFAFTELGVAMLSSVLKSDIAIEINRGIMRAFVLIRQFPIQSKENDFTLLQNEVKELKEYIEEAFADYNDINDDTRMQLELINQTLAELQSKKSLNDKPRPKIGFVK</sequence>
<accession>A0A3D8HBQ6</accession>
<dbReference type="EMBL" id="JACRTI010000040">
    <property type="protein sequence ID" value="MBC8602909.1"/>
    <property type="molecule type" value="Genomic_DNA"/>
</dbReference>
<name>A0A3D8HBQ6_9BACT</name>
<gene>
    <name evidence="4" type="ORF">DWU89_14795</name>
    <name evidence="3" type="ORF">H8784_14420</name>
</gene>
<dbReference type="Proteomes" id="UP000629596">
    <property type="component" value="Unassembled WGS sequence"/>
</dbReference>
<dbReference type="Proteomes" id="UP000256321">
    <property type="component" value="Unassembled WGS sequence"/>
</dbReference>
<evidence type="ECO:0000313" key="5">
    <source>
        <dbReference type="Proteomes" id="UP000256321"/>
    </source>
</evidence>
<dbReference type="Pfam" id="PF10543">
    <property type="entry name" value="ORF6N"/>
    <property type="match status" value="1"/>
</dbReference>
<evidence type="ECO:0000313" key="4">
    <source>
        <dbReference type="EMBL" id="RDU48394.1"/>
    </source>
</evidence>
<feature type="domain" description="KilA-N DNA-binding" evidence="2">
    <location>
        <begin position="9"/>
        <end position="95"/>
    </location>
</feature>
<proteinExistence type="predicted"/>
<evidence type="ECO:0000259" key="2">
    <source>
        <dbReference type="Pfam" id="PF10543"/>
    </source>
</evidence>
<evidence type="ECO:0000313" key="6">
    <source>
        <dbReference type="Proteomes" id="UP000629596"/>
    </source>
</evidence>
<comment type="caution">
    <text evidence="4">The sequence shown here is derived from an EMBL/GenBank/DDBJ whole genome shotgun (WGS) entry which is preliminary data.</text>
</comment>
<feature type="coiled-coil region" evidence="1">
    <location>
        <begin position="120"/>
        <end position="172"/>
    </location>
</feature>
<dbReference type="AlphaFoldDB" id="A0A3D8HBQ6"/>
<evidence type="ECO:0000256" key="1">
    <source>
        <dbReference type="SAM" id="Coils"/>
    </source>
</evidence>
<organism evidence="4 5">
    <name type="scientific">Parabacteroides acidifaciens</name>
    <dbReference type="NCBI Taxonomy" id="2290935"/>
    <lineage>
        <taxon>Bacteria</taxon>
        <taxon>Pseudomonadati</taxon>
        <taxon>Bacteroidota</taxon>
        <taxon>Bacteroidia</taxon>
        <taxon>Bacteroidales</taxon>
        <taxon>Tannerellaceae</taxon>
        <taxon>Parabacteroides</taxon>
    </lineage>
</organism>
<dbReference type="InterPro" id="IPR018873">
    <property type="entry name" value="KilA-N_DNA-bd_domain"/>
</dbReference>
<keyword evidence="6" id="KW-1185">Reference proteome</keyword>
<dbReference type="EMBL" id="QREV01000040">
    <property type="protein sequence ID" value="RDU48394.1"/>
    <property type="molecule type" value="Genomic_DNA"/>
</dbReference>
<protein>
    <submittedName>
        <fullName evidence="4">ORF6N domain-containing protein</fullName>
    </submittedName>
</protein>
<evidence type="ECO:0000313" key="3">
    <source>
        <dbReference type="EMBL" id="MBC8602909.1"/>
    </source>
</evidence>
<reference evidence="3 6" key="2">
    <citation type="submission" date="2020-08" db="EMBL/GenBank/DDBJ databases">
        <title>Genome public.</title>
        <authorList>
            <person name="Liu C."/>
            <person name="Sun Q."/>
        </authorList>
    </citation>
    <scope>NUCLEOTIDE SEQUENCE [LARGE SCALE GENOMIC DNA]</scope>
    <source>
        <strain evidence="3 6">426_9</strain>
    </source>
</reference>
<reference evidence="4 5" key="1">
    <citation type="submission" date="2018-07" db="EMBL/GenBank/DDBJ databases">
        <title>Parabacteroides acidifaciens nov. sp., isolated from human feces.</title>
        <authorList>
            <person name="Wang Y.J."/>
        </authorList>
    </citation>
    <scope>NUCLEOTIDE SEQUENCE [LARGE SCALE GENOMIC DNA]</scope>
    <source>
        <strain evidence="4 5">426-9</strain>
    </source>
</reference>
<dbReference type="RefSeq" id="WP_115500404.1">
    <property type="nucleotide sequence ID" value="NZ_JACRTI010000040.1"/>
</dbReference>
<keyword evidence="1" id="KW-0175">Coiled coil</keyword>